<dbReference type="InterPro" id="IPR011761">
    <property type="entry name" value="ATP-grasp"/>
</dbReference>
<comment type="cofactor">
    <cofactor evidence="2">
        <name>Mg(2+)</name>
        <dbReference type="ChEBI" id="CHEBI:18420"/>
    </cofactor>
</comment>
<dbReference type="SUPFAM" id="SSF56059">
    <property type="entry name" value="Glutathione synthetase ATP-binding domain-like"/>
    <property type="match status" value="1"/>
</dbReference>
<evidence type="ECO:0000313" key="12">
    <source>
        <dbReference type="EMBL" id="HIK00849.1"/>
    </source>
</evidence>
<dbReference type="PANTHER" id="PTHR21621">
    <property type="entry name" value="RIBOSOMAL PROTEIN S6 MODIFICATION PROTEIN"/>
    <property type="match status" value="1"/>
</dbReference>
<dbReference type="Gene3D" id="3.30.470.20">
    <property type="entry name" value="ATP-grasp fold, B domain"/>
    <property type="match status" value="1"/>
</dbReference>
<evidence type="ECO:0000256" key="7">
    <source>
        <dbReference type="ARBA" id="ARBA00022842"/>
    </source>
</evidence>
<dbReference type="Gene3D" id="3.30.1490.20">
    <property type="entry name" value="ATP-grasp fold, A domain"/>
    <property type="match status" value="1"/>
</dbReference>
<dbReference type="GO" id="GO:0005524">
    <property type="term" value="F:ATP binding"/>
    <property type="evidence" value="ECO:0007669"/>
    <property type="project" value="UniProtKB-UniRule"/>
</dbReference>
<keyword evidence="6 10" id="KW-0067">ATP-binding</keyword>
<evidence type="ECO:0000256" key="9">
    <source>
        <dbReference type="ARBA" id="ARBA00023211"/>
    </source>
</evidence>
<evidence type="ECO:0000256" key="5">
    <source>
        <dbReference type="ARBA" id="ARBA00022741"/>
    </source>
</evidence>
<keyword evidence="8" id="KW-0648">Protein biosynthesis</keyword>
<dbReference type="InterPro" id="IPR004666">
    <property type="entry name" value="Rp_bS6_RimK/Lys_biosynth_LsyX"/>
</dbReference>
<dbReference type="GO" id="GO:0005737">
    <property type="term" value="C:cytoplasm"/>
    <property type="evidence" value="ECO:0007669"/>
    <property type="project" value="TreeGrafter"/>
</dbReference>
<evidence type="ECO:0000313" key="13">
    <source>
        <dbReference type="Proteomes" id="UP000646946"/>
    </source>
</evidence>
<evidence type="ECO:0000256" key="4">
    <source>
        <dbReference type="ARBA" id="ARBA00022723"/>
    </source>
</evidence>
<keyword evidence="9" id="KW-0464">Manganese</keyword>
<feature type="domain" description="ATP-grasp" evidence="11">
    <location>
        <begin position="104"/>
        <end position="285"/>
    </location>
</feature>
<dbReference type="Pfam" id="PF08443">
    <property type="entry name" value="RimK"/>
    <property type="match status" value="1"/>
</dbReference>
<dbReference type="NCBIfam" id="TIGR00768">
    <property type="entry name" value="rimK_fam"/>
    <property type="match status" value="1"/>
</dbReference>
<dbReference type="GO" id="GO:0006412">
    <property type="term" value="P:translation"/>
    <property type="evidence" value="ECO:0007669"/>
    <property type="project" value="UniProtKB-KW"/>
</dbReference>
<dbReference type="InterPro" id="IPR041107">
    <property type="entry name" value="Rimk_N"/>
</dbReference>
<dbReference type="GO" id="GO:0046872">
    <property type="term" value="F:metal ion binding"/>
    <property type="evidence" value="ECO:0007669"/>
    <property type="project" value="UniProtKB-KW"/>
</dbReference>
<evidence type="ECO:0000256" key="1">
    <source>
        <dbReference type="ARBA" id="ARBA00001936"/>
    </source>
</evidence>
<dbReference type="InterPro" id="IPR013815">
    <property type="entry name" value="ATP_grasp_subdomain_1"/>
</dbReference>
<evidence type="ECO:0000256" key="6">
    <source>
        <dbReference type="ARBA" id="ARBA00022840"/>
    </source>
</evidence>
<keyword evidence="4" id="KW-0479">Metal-binding</keyword>
<dbReference type="GO" id="GO:0016879">
    <property type="term" value="F:ligase activity, forming carbon-nitrogen bonds"/>
    <property type="evidence" value="ECO:0007669"/>
    <property type="project" value="TreeGrafter"/>
</dbReference>
<dbReference type="Pfam" id="PF18030">
    <property type="entry name" value="Rimk_N"/>
    <property type="match status" value="1"/>
</dbReference>
<dbReference type="Gene3D" id="3.40.50.20">
    <property type="match status" value="1"/>
</dbReference>
<dbReference type="PROSITE" id="PS50975">
    <property type="entry name" value="ATP_GRASP"/>
    <property type="match status" value="1"/>
</dbReference>
<comment type="cofactor">
    <cofactor evidence="1">
        <name>Mn(2+)</name>
        <dbReference type="ChEBI" id="CHEBI:29035"/>
    </cofactor>
</comment>
<keyword evidence="7" id="KW-0460">Magnesium</keyword>
<evidence type="ECO:0000256" key="2">
    <source>
        <dbReference type="ARBA" id="ARBA00001946"/>
    </source>
</evidence>
<name>A0A832XH10_9ARCH</name>
<evidence type="ECO:0000259" key="11">
    <source>
        <dbReference type="PROSITE" id="PS50975"/>
    </source>
</evidence>
<organism evidence="12 13">
    <name type="scientific">Candidatus Naiadarchaeum limnaeum</name>
    <dbReference type="NCBI Taxonomy" id="2756139"/>
    <lineage>
        <taxon>Archaea</taxon>
        <taxon>Candidatus Undinarchaeota</taxon>
        <taxon>Candidatus Undinarchaeia</taxon>
        <taxon>Candidatus Naiadarchaeales</taxon>
        <taxon>Candidatus Naiadarchaeaceae</taxon>
        <taxon>Candidatus Naiadarchaeum</taxon>
    </lineage>
</organism>
<reference evidence="12 13" key="1">
    <citation type="journal article" name="Nat. Commun.">
        <title>Undinarchaeota illuminate DPANN phylogeny and the impact of gene transfer on archaeal evolution.</title>
        <authorList>
            <person name="Dombrowski N."/>
            <person name="Williams T.A."/>
            <person name="Sun J."/>
            <person name="Woodcroft B.J."/>
            <person name="Lee J.H."/>
            <person name="Minh B.Q."/>
            <person name="Rinke C."/>
            <person name="Spang A."/>
        </authorList>
    </citation>
    <scope>NUCLEOTIDE SEQUENCE [LARGE SCALE GENOMIC DNA]</scope>
    <source>
        <strain evidence="12">MAG_bin1129</strain>
    </source>
</reference>
<sequence length="290" mass="32090">MRIGILSSNPESWRMQQFIKAARKQHIRLCPIDPFETKLELRDGKFRVAHTELDLSTFASSIHGGNRRCFPYILHLLDHMEGMGIPLTAGAVAVWKTRNKFATLQAVAQAGLPVPDTFLTYSQDLALLEMNRMRMPVVIKLLESSSGKGVMMAENFVEAEGLTGTLKALDQLIFTQEFVNSPGVDYRAFVVGDEVVGAMKRKGRKGMWKANIAVGGRGYKVNLDTEKEEMALKTAEILETKIVGVDIIEDKRGPMILEANITPGFEGLVKYTGVNPAPKVIELAKSIAKK</sequence>
<dbReference type="Proteomes" id="UP000646946">
    <property type="component" value="Unassembled WGS sequence"/>
</dbReference>
<comment type="caution">
    <text evidence="12">The sequence shown here is derived from an EMBL/GenBank/DDBJ whole genome shotgun (WGS) entry which is preliminary data.</text>
</comment>
<dbReference type="AlphaFoldDB" id="A0A832XH10"/>
<dbReference type="EMBL" id="DVAB01000039">
    <property type="protein sequence ID" value="HIK00849.1"/>
    <property type="molecule type" value="Genomic_DNA"/>
</dbReference>
<protein>
    <submittedName>
        <fullName evidence="12">RimK family alpha-L-glutamate ligase</fullName>
    </submittedName>
</protein>
<keyword evidence="5 10" id="KW-0547">Nucleotide-binding</keyword>
<dbReference type="PANTHER" id="PTHR21621:SF0">
    <property type="entry name" value="BETA-CITRYLGLUTAMATE SYNTHASE B-RELATED"/>
    <property type="match status" value="1"/>
</dbReference>
<keyword evidence="3 12" id="KW-0436">Ligase</keyword>
<keyword evidence="13" id="KW-1185">Reference proteome</keyword>
<gene>
    <name evidence="12" type="ORF">H1016_04900</name>
</gene>
<proteinExistence type="predicted"/>
<accession>A0A832XH10</accession>
<evidence type="ECO:0000256" key="3">
    <source>
        <dbReference type="ARBA" id="ARBA00022598"/>
    </source>
</evidence>
<evidence type="ECO:0000256" key="10">
    <source>
        <dbReference type="PROSITE-ProRule" id="PRU00409"/>
    </source>
</evidence>
<evidence type="ECO:0000256" key="8">
    <source>
        <dbReference type="ARBA" id="ARBA00022917"/>
    </source>
</evidence>
<dbReference type="InterPro" id="IPR013651">
    <property type="entry name" value="ATP-grasp_RimK-type"/>
</dbReference>